<dbReference type="InterPro" id="IPR045175">
    <property type="entry name" value="M28_fam"/>
</dbReference>
<proteinExistence type="inferred from homology"/>
<feature type="domain" description="Peptidase M28" evidence="12">
    <location>
        <begin position="167"/>
        <end position="374"/>
    </location>
</feature>
<dbReference type="PANTHER" id="PTHR12147:SF56">
    <property type="entry name" value="AMINOPEPTIDASE YDR415C-RELATED"/>
    <property type="match status" value="1"/>
</dbReference>
<keyword evidence="4 11" id="KW-0645">Protease</keyword>
<comment type="cofactor">
    <cofactor evidence="1">
        <name>Zn(2+)</name>
        <dbReference type="ChEBI" id="CHEBI:29105"/>
    </cofactor>
</comment>
<dbReference type="EMBL" id="PDLN01000004">
    <property type="protein sequence ID" value="RDW87582.1"/>
    <property type="molecule type" value="Genomic_DNA"/>
</dbReference>
<evidence type="ECO:0000256" key="4">
    <source>
        <dbReference type="ARBA" id="ARBA00022670"/>
    </source>
</evidence>
<dbReference type="GO" id="GO:0046872">
    <property type="term" value="F:metal ion binding"/>
    <property type="evidence" value="ECO:0007669"/>
    <property type="project" value="UniProtKB-KW"/>
</dbReference>
<feature type="signal peptide" evidence="11">
    <location>
        <begin position="1"/>
        <end position="16"/>
    </location>
</feature>
<dbReference type="SUPFAM" id="SSF53187">
    <property type="entry name" value="Zn-dependent exopeptidases"/>
    <property type="match status" value="1"/>
</dbReference>
<evidence type="ECO:0000256" key="1">
    <source>
        <dbReference type="ARBA" id="ARBA00001947"/>
    </source>
</evidence>
<keyword evidence="3" id="KW-0031">Aminopeptidase</keyword>
<dbReference type="OrthoDB" id="2214at2759"/>
<evidence type="ECO:0000256" key="11">
    <source>
        <dbReference type="RuleBase" id="RU361240"/>
    </source>
</evidence>
<keyword evidence="8 11" id="KW-0862">Zinc</keyword>
<accession>A0A3D8SMS1</accession>
<feature type="chain" id="PRO_5017497770" description="Peptide hydrolase" evidence="11">
    <location>
        <begin position="17"/>
        <end position="384"/>
    </location>
</feature>
<protein>
    <recommendedName>
        <fullName evidence="11">Peptide hydrolase</fullName>
        <ecNumber evidence="11">3.4.-.-</ecNumber>
    </recommendedName>
</protein>
<evidence type="ECO:0000256" key="6">
    <source>
        <dbReference type="ARBA" id="ARBA00022729"/>
    </source>
</evidence>
<organism evidence="13 14">
    <name type="scientific">Coleophoma crateriformis</name>
    <dbReference type="NCBI Taxonomy" id="565419"/>
    <lineage>
        <taxon>Eukaryota</taxon>
        <taxon>Fungi</taxon>
        <taxon>Dikarya</taxon>
        <taxon>Ascomycota</taxon>
        <taxon>Pezizomycotina</taxon>
        <taxon>Leotiomycetes</taxon>
        <taxon>Helotiales</taxon>
        <taxon>Dermateaceae</taxon>
        <taxon>Coleophoma</taxon>
    </lineage>
</organism>
<keyword evidence="6 11" id="KW-0732">Signal</keyword>
<reference evidence="13 14" key="1">
    <citation type="journal article" date="2018" name="IMA Fungus">
        <title>IMA Genome-F 9: Draft genome sequence of Annulohypoxylon stygium, Aspergillus mulundensis, Berkeleyomyces basicola (syn. Thielaviopsis basicola), Ceratocystis smalleyi, two Cercospora beticola strains, Coleophoma cylindrospora, Fusarium fracticaudum, Phialophora cf. hyalina, and Morchella septimelata.</title>
        <authorList>
            <person name="Wingfield B.D."/>
            <person name="Bills G.F."/>
            <person name="Dong Y."/>
            <person name="Huang W."/>
            <person name="Nel W.J."/>
            <person name="Swalarsk-Parry B.S."/>
            <person name="Vaghefi N."/>
            <person name="Wilken P.M."/>
            <person name="An Z."/>
            <person name="de Beer Z.W."/>
            <person name="De Vos L."/>
            <person name="Chen L."/>
            <person name="Duong T.A."/>
            <person name="Gao Y."/>
            <person name="Hammerbacher A."/>
            <person name="Kikkert J.R."/>
            <person name="Li Y."/>
            <person name="Li H."/>
            <person name="Li K."/>
            <person name="Li Q."/>
            <person name="Liu X."/>
            <person name="Ma X."/>
            <person name="Naidoo K."/>
            <person name="Pethybridge S.J."/>
            <person name="Sun J."/>
            <person name="Steenkamp E.T."/>
            <person name="van der Nest M.A."/>
            <person name="van Wyk S."/>
            <person name="Wingfield M.J."/>
            <person name="Xiong C."/>
            <person name="Yue Q."/>
            <person name="Zhang X."/>
        </authorList>
    </citation>
    <scope>NUCLEOTIDE SEQUENCE [LARGE SCALE GENOMIC DNA]</scope>
    <source>
        <strain evidence="13 14">BP5796</strain>
    </source>
</reference>
<dbReference type="GO" id="GO:0008235">
    <property type="term" value="F:metalloexopeptidase activity"/>
    <property type="evidence" value="ECO:0007669"/>
    <property type="project" value="InterPro"/>
</dbReference>
<evidence type="ECO:0000256" key="5">
    <source>
        <dbReference type="ARBA" id="ARBA00022723"/>
    </source>
</evidence>
<comment type="similarity">
    <text evidence="10">Belongs to the peptidase M28 family. M28E subfamily.</text>
</comment>
<dbReference type="PANTHER" id="PTHR12147">
    <property type="entry name" value="METALLOPEPTIDASE M28 FAMILY MEMBER"/>
    <property type="match status" value="1"/>
</dbReference>
<comment type="caution">
    <text evidence="13">The sequence shown here is derived from an EMBL/GenBank/DDBJ whole genome shotgun (WGS) entry which is preliminary data.</text>
</comment>
<dbReference type="EC" id="3.4.-.-" evidence="11"/>
<keyword evidence="5 11" id="KW-0479">Metal-binding</keyword>
<keyword evidence="7 11" id="KW-0378">Hydrolase</keyword>
<evidence type="ECO:0000256" key="9">
    <source>
        <dbReference type="ARBA" id="ARBA00023157"/>
    </source>
</evidence>
<evidence type="ECO:0000259" key="12">
    <source>
        <dbReference type="Pfam" id="PF04389"/>
    </source>
</evidence>
<name>A0A3D8SMS1_9HELO</name>
<dbReference type="FunFam" id="3.40.630.10:FF:000042">
    <property type="entry name" value="Peptide hydrolase"/>
    <property type="match status" value="1"/>
</dbReference>
<sequence length="384" mass="43311">MKASLSLLPLTAFVVGARWLENQNTDQTVISLEEPQYLLELIGGGTQWVTEAEKWELRRDGQMFMDITDFRDLGSYHIASERRDKYPKELIFQSAVRPLLESLNATNMMNHLEYLTSFHNRYYLSEHGEKSSKWLLNLINNTITETGADKYGVSVKPFKHPWGQQSIIATIPGRSDSTIVVGAHQDSVNHADRINGRAPGADDDGSGTVTTLETFRALLGSRDLVRGKAENTVEFHWYSAEEGGLLGSQAIFTEYEKSRKDVKAMFQQDMTGFTKLTIDAGRKPEFGIMTEYIDEELKEFTQLIIAEYTNISWVNTGCTRCGSDHMAAIKAGYPAIFVIESAFELSDDHLHGVDDLTKYLDYDHMIDHAQMTLGVVYELAFAHL</sequence>
<dbReference type="GO" id="GO:0004177">
    <property type="term" value="F:aminopeptidase activity"/>
    <property type="evidence" value="ECO:0007669"/>
    <property type="project" value="UniProtKB-KW"/>
</dbReference>
<evidence type="ECO:0000256" key="10">
    <source>
        <dbReference type="ARBA" id="ARBA00043962"/>
    </source>
</evidence>
<evidence type="ECO:0000256" key="2">
    <source>
        <dbReference type="ARBA" id="ARBA00011245"/>
    </source>
</evidence>
<dbReference type="Pfam" id="PF04389">
    <property type="entry name" value="Peptidase_M28"/>
    <property type="match status" value="1"/>
</dbReference>
<dbReference type="Gene3D" id="3.40.630.10">
    <property type="entry name" value="Zn peptidases"/>
    <property type="match status" value="1"/>
</dbReference>
<evidence type="ECO:0000256" key="7">
    <source>
        <dbReference type="ARBA" id="ARBA00022801"/>
    </source>
</evidence>
<evidence type="ECO:0000256" key="3">
    <source>
        <dbReference type="ARBA" id="ARBA00022438"/>
    </source>
</evidence>
<keyword evidence="14" id="KW-1185">Reference proteome</keyword>
<evidence type="ECO:0000256" key="8">
    <source>
        <dbReference type="ARBA" id="ARBA00022833"/>
    </source>
</evidence>
<comment type="subunit">
    <text evidence="2">Monomer.</text>
</comment>
<dbReference type="InterPro" id="IPR007484">
    <property type="entry name" value="Peptidase_M28"/>
</dbReference>
<keyword evidence="9" id="KW-1015">Disulfide bond</keyword>
<evidence type="ECO:0000313" key="13">
    <source>
        <dbReference type="EMBL" id="RDW87582.1"/>
    </source>
</evidence>
<evidence type="ECO:0000313" key="14">
    <source>
        <dbReference type="Proteomes" id="UP000256328"/>
    </source>
</evidence>
<dbReference type="AlphaFoldDB" id="A0A3D8SMS1"/>
<dbReference type="GO" id="GO:0006508">
    <property type="term" value="P:proteolysis"/>
    <property type="evidence" value="ECO:0007669"/>
    <property type="project" value="UniProtKB-KW"/>
</dbReference>
<dbReference type="Proteomes" id="UP000256328">
    <property type="component" value="Unassembled WGS sequence"/>
</dbReference>
<gene>
    <name evidence="13" type="ORF">BP5796_03276</name>
</gene>